<protein>
    <recommendedName>
        <fullName evidence="4">Holin</fullName>
    </recommendedName>
</protein>
<reference evidence="2 3" key="1">
    <citation type="journal article" date="2019" name="Environ. Microbiol.">
        <title>Species interactions and distinct microbial communities in high Arctic permafrost affected cryosols are associated with the CH4 and CO2 gas fluxes.</title>
        <authorList>
            <person name="Altshuler I."/>
            <person name="Hamel J."/>
            <person name="Turney S."/>
            <person name="Magnuson E."/>
            <person name="Levesque R."/>
            <person name="Greer C."/>
            <person name="Whyte L.G."/>
        </authorList>
    </citation>
    <scope>NUCLEOTIDE SEQUENCE [LARGE SCALE GENOMIC DNA]</scope>
    <source>
        <strain evidence="2 3">E3</strain>
    </source>
</reference>
<keyword evidence="1" id="KW-0812">Transmembrane</keyword>
<dbReference type="Proteomes" id="UP000317933">
    <property type="component" value="Unassembled WGS sequence"/>
</dbReference>
<feature type="transmembrane region" description="Helical" evidence="1">
    <location>
        <begin position="35"/>
        <end position="53"/>
    </location>
</feature>
<dbReference type="InterPro" id="IPR032126">
    <property type="entry name" value="LydA_holin"/>
</dbReference>
<keyword evidence="1" id="KW-1133">Transmembrane helix</keyword>
<dbReference type="RefSeq" id="WP_140672165.1">
    <property type="nucleotide sequence ID" value="NZ_RCZE01000025.1"/>
</dbReference>
<evidence type="ECO:0000313" key="2">
    <source>
        <dbReference type="EMBL" id="TPG65711.1"/>
    </source>
</evidence>
<evidence type="ECO:0000256" key="1">
    <source>
        <dbReference type="SAM" id="Phobius"/>
    </source>
</evidence>
<gene>
    <name evidence="2" type="ORF">EAH78_31490</name>
</gene>
<feature type="transmembrane region" description="Helical" evidence="1">
    <location>
        <begin position="6"/>
        <end position="23"/>
    </location>
</feature>
<accession>A0A502GUT0</accession>
<sequence length="106" mass="11363">MEELMGSWIYVLIAALGGVLGHMMRKLGAQQPIRVGETVLQGVGAAFAGYLILLGCRSLDLPSDVSGVIIGLCGWLGADATLMLLQTYIYKKLKIGEHADDEKKSN</sequence>
<name>A0A502GUT0_9PSED</name>
<evidence type="ECO:0000313" key="3">
    <source>
        <dbReference type="Proteomes" id="UP000317933"/>
    </source>
</evidence>
<organism evidence="2 3">
    <name type="scientific">Pseudomonas arsenicoxydans</name>
    <dbReference type="NCBI Taxonomy" id="702115"/>
    <lineage>
        <taxon>Bacteria</taxon>
        <taxon>Pseudomonadati</taxon>
        <taxon>Pseudomonadota</taxon>
        <taxon>Gammaproteobacteria</taxon>
        <taxon>Pseudomonadales</taxon>
        <taxon>Pseudomonadaceae</taxon>
        <taxon>Pseudomonas</taxon>
    </lineage>
</organism>
<feature type="transmembrane region" description="Helical" evidence="1">
    <location>
        <begin position="65"/>
        <end position="85"/>
    </location>
</feature>
<dbReference type="AlphaFoldDB" id="A0A502GUT0"/>
<proteinExistence type="predicted"/>
<evidence type="ECO:0008006" key="4">
    <source>
        <dbReference type="Google" id="ProtNLM"/>
    </source>
</evidence>
<dbReference type="EMBL" id="RCZE01000025">
    <property type="protein sequence ID" value="TPG65711.1"/>
    <property type="molecule type" value="Genomic_DNA"/>
</dbReference>
<keyword evidence="1" id="KW-0472">Membrane</keyword>
<dbReference type="Pfam" id="PF16083">
    <property type="entry name" value="Phage_holin_3_3"/>
    <property type="match status" value="1"/>
</dbReference>
<comment type="caution">
    <text evidence="2">The sequence shown here is derived from an EMBL/GenBank/DDBJ whole genome shotgun (WGS) entry which is preliminary data.</text>
</comment>